<protein>
    <submittedName>
        <fullName evidence="4">Anti-sigma-V factor rsiV</fullName>
    </submittedName>
</protein>
<dbReference type="AlphaFoldDB" id="A0A544TVU4"/>
<organism evidence="4 5">
    <name type="scientific">Psychrobacillus vulpis</name>
    <dbReference type="NCBI Taxonomy" id="2325572"/>
    <lineage>
        <taxon>Bacteria</taxon>
        <taxon>Bacillati</taxon>
        <taxon>Bacillota</taxon>
        <taxon>Bacilli</taxon>
        <taxon>Bacillales</taxon>
        <taxon>Bacillaceae</taxon>
        <taxon>Psychrobacillus</taxon>
    </lineage>
</organism>
<evidence type="ECO:0000259" key="2">
    <source>
        <dbReference type="Pfam" id="PF11738"/>
    </source>
</evidence>
<dbReference type="Gene3D" id="3.30.565.40">
    <property type="entry name" value="Fervidobacterium nodosum Rt17-B1 like"/>
    <property type="match status" value="1"/>
</dbReference>
<comment type="caution">
    <text evidence="4">The sequence shown here is derived from an EMBL/GenBank/DDBJ whole genome shotgun (WGS) entry which is preliminary data.</text>
</comment>
<dbReference type="Pfam" id="PF11738">
    <property type="entry name" value="DUF3298"/>
    <property type="match status" value="1"/>
</dbReference>
<gene>
    <name evidence="4" type="ORF">FG384_00895</name>
</gene>
<evidence type="ECO:0000256" key="1">
    <source>
        <dbReference type="SAM" id="Phobius"/>
    </source>
</evidence>
<dbReference type="InterPro" id="IPR037126">
    <property type="entry name" value="PdaC/RsiV-like_sf"/>
</dbReference>
<dbReference type="RefSeq" id="WP_142640672.1">
    <property type="nucleotide sequence ID" value="NZ_VDGI01000001.1"/>
</dbReference>
<accession>A0A544TVU4</accession>
<feature type="transmembrane region" description="Helical" evidence="1">
    <location>
        <begin position="44"/>
        <end position="65"/>
    </location>
</feature>
<dbReference type="OrthoDB" id="4990at2"/>
<evidence type="ECO:0000259" key="3">
    <source>
        <dbReference type="Pfam" id="PF13739"/>
    </source>
</evidence>
<reference evidence="4 5" key="1">
    <citation type="submission" date="2019-06" db="EMBL/GenBank/DDBJ databases">
        <title>Psychrobacillus vulpis sp. nov., a new species isolated from feces of a red fox that inhabits in The Tablas de Daimiel Natural Park, Albacete, Spain.</title>
        <authorList>
            <person name="Rodriguez M."/>
            <person name="Reina J.C."/>
            <person name="Bejar V."/>
            <person name="Llamas I."/>
        </authorList>
    </citation>
    <scope>NUCLEOTIDE SEQUENCE [LARGE SCALE GENOMIC DNA]</scope>
    <source>
        <strain evidence="4 5">Z8</strain>
    </source>
</reference>
<evidence type="ECO:0000313" key="4">
    <source>
        <dbReference type="EMBL" id="TQR21544.1"/>
    </source>
</evidence>
<evidence type="ECO:0000313" key="5">
    <source>
        <dbReference type="Proteomes" id="UP000316626"/>
    </source>
</evidence>
<dbReference type="Pfam" id="PF13739">
    <property type="entry name" value="PdaC"/>
    <property type="match status" value="1"/>
</dbReference>
<dbReference type="InterPro" id="IPR021729">
    <property type="entry name" value="DUF3298"/>
</dbReference>
<feature type="domain" description="DUF3298" evidence="2">
    <location>
        <begin position="196"/>
        <end position="278"/>
    </location>
</feature>
<dbReference type="Proteomes" id="UP000316626">
    <property type="component" value="Unassembled WGS sequence"/>
</dbReference>
<keyword evidence="5" id="KW-1185">Reference proteome</keyword>
<dbReference type="EMBL" id="VDGI01000001">
    <property type="protein sequence ID" value="TQR21544.1"/>
    <property type="molecule type" value="Genomic_DNA"/>
</dbReference>
<dbReference type="Gene3D" id="3.90.640.20">
    <property type="entry name" value="Heat-shock cognate protein, ATPase"/>
    <property type="match status" value="1"/>
</dbReference>
<keyword evidence="1" id="KW-0472">Membrane</keyword>
<dbReference type="InterPro" id="IPR025303">
    <property type="entry name" value="PdaC"/>
</dbReference>
<name>A0A544TVU4_9BACI</name>
<sequence>MKRLKNAKKQYDDIEIPSELQSVVEKSIQEARRKHIKNAPFKKWGIGVAAAASLFIASVNVSPALAQSLSSVPVLGSIVQVVTIQEIKIAEDSYNADLKIPSVTGLDNKELENRLNEKYTAENKALYEDFQKDMEALKEAGGGHLGVASTYEVVTDTEDILSISRYEVNTVGSSSTTMRTDTIDKKNQILITLPSLFKDDAYIEAISTYLKDEMAKQMANDSDKTYWIDDKEEIGFEFEAIRPDQTFSITADHKLTISFDKYEVAPGYMGVVTFEIPTEVIAEHLISNYYIK</sequence>
<proteinExistence type="predicted"/>
<keyword evidence="1" id="KW-1133">Transmembrane helix</keyword>
<feature type="domain" description="Deacetylase PdaC" evidence="3">
    <location>
        <begin position="89"/>
        <end position="166"/>
    </location>
</feature>
<keyword evidence="1" id="KW-0812">Transmembrane</keyword>